<evidence type="ECO:0000259" key="2">
    <source>
        <dbReference type="Pfam" id="PF05225"/>
    </source>
</evidence>
<comment type="caution">
    <text evidence="3">The sequence shown here is derived from an EMBL/GenBank/DDBJ whole genome shotgun (WGS) entry which is preliminary data.</text>
</comment>
<evidence type="ECO:0000313" key="3">
    <source>
        <dbReference type="EMBL" id="KAK9685607.1"/>
    </source>
</evidence>
<dbReference type="SUPFAM" id="SSF46689">
    <property type="entry name" value="Homeodomain-like"/>
    <property type="match status" value="1"/>
</dbReference>
<organism evidence="3 4">
    <name type="scientific">Popillia japonica</name>
    <name type="common">Japanese beetle</name>
    <dbReference type="NCBI Taxonomy" id="7064"/>
    <lineage>
        <taxon>Eukaryota</taxon>
        <taxon>Metazoa</taxon>
        <taxon>Ecdysozoa</taxon>
        <taxon>Arthropoda</taxon>
        <taxon>Hexapoda</taxon>
        <taxon>Insecta</taxon>
        <taxon>Pterygota</taxon>
        <taxon>Neoptera</taxon>
        <taxon>Endopterygota</taxon>
        <taxon>Coleoptera</taxon>
        <taxon>Polyphaga</taxon>
        <taxon>Scarabaeiformia</taxon>
        <taxon>Scarabaeidae</taxon>
        <taxon>Rutelinae</taxon>
        <taxon>Popillia</taxon>
    </lineage>
</organism>
<dbReference type="EMBL" id="JASPKY010000766">
    <property type="protein sequence ID" value="KAK9685607.1"/>
    <property type="molecule type" value="Genomic_DNA"/>
</dbReference>
<dbReference type="GO" id="GO:0005634">
    <property type="term" value="C:nucleus"/>
    <property type="evidence" value="ECO:0007669"/>
    <property type="project" value="UniProtKB-SubCell"/>
</dbReference>
<keyword evidence="4" id="KW-1185">Reference proteome</keyword>
<name>A0AAW1I9Q7_POPJA</name>
<dbReference type="GO" id="GO:0003677">
    <property type="term" value="F:DNA binding"/>
    <property type="evidence" value="ECO:0007669"/>
    <property type="project" value="UniProtKB-KW"/>
</dbReference>
<dbReference type="Proteomes" id="UP001458880">
    <property type="component" value="Unassembled WGS sequence"/>
</dbReference>
<sequence length="208" mass="23767">MHNLTIAEDIISEVMEREKRRNNLIIFNLPEMERATRIEQTAADTASVQDIFTYVGVSTEVSNPVRLGKYDPTSIQRKRPLKITLPSAAVINEVLRGNKKIKQMERFKSVVINKDKTPNQLRFFKSVKEQLSARLSSGETALTISVSIFLSFLKTMPRKGVKHKQWDPKQMKLTVEAVKNKEMGYLEASKVFGIPKSTIEGYVKKMHQ</sequence>
<dbReference type="Gene3D" id="1.10.10.60">
    <property type="entry name" value="Homeodomain-like"/>
    <property type="match status" value="1"/>
</dbReference>
<evidence type="ECO:0000313" key="4">
    <source>
        <dbReference type="Proteomes" id="UP001458880"/>
    </source>
</evidence>
<proteinExistence type="predicted"/>
<accession>A0AAW1I9Q7</accession>
<reference evidence="3 4" key="1">
    <citation type="journal article" date="2024" name="BMC Genomics">
        <title>De novo assembly and annotation of Popillia japonica's genome with initial clues to its potential as an invasive pest.</title>
        <authorList>
            <person name="Cucini C."/>
            <person name="Boschi S."/>
            <person name="Funari R."/>
            <person name="Cardaioli E."/>
            <person name="Iannotti N."/>
            <person name="Marturano G."/>
            <person name="Paoli F."/>
            <person name="Bruttini M."/>
            <person name="Carapelli A."/>
            <person name="Frati F."/>
            <person name="Nardi F."/>
        </authorList>
    </citation>
    <scope>NUCLEOTIDE SEQUENCE [LARGE SCALE GENOMIC DNA]</scope>
    <source>
        <strain evidence="3">DMR45628</strain>
    </source>
</reference>
<dbReference type="InterPro" id="IPR009057">
    <property type="entry name" value="Homeodomain-like_sf"/>
</dbReference>
<dbReference type="InterPro" id="IPR007889">
    <property type="entry name" value="HTH_Psq"/>
</dbReference>
<dbReference type="Pfam" id="PF05225">
    <property type="entry name" value="HTH_psq"/>
    <property type="match status" value="1"/>
</dbReference>
<dbReference type="AlphaFoldDB" id="A0AAW1I9Q7"/>
<comment type="subcellular location">
    <subcellularLocation>
        <location evidence="1">Nucleus</location>
    </subcellularLocation>
</comment>
<keyword evidence="3" id="KW-0238">DNA-binding</keyword>
<feature type="domain" description="HTH psq-type" evidence="2">
    <location>
        <begin position="168"/>
        <end position="206"/>
    </location>
</feature>
<protein>
    <submittedName>
        <fullName evidence="3">CENP-B N-terminal DNA-binding domain</fullName>
    </submittedName>
</protein>
<gene>
    <name evidence="3" type="ORF">QE152_g37906</name>
</gene>
<evidence type="ECO:0000256" key="1">
    <source>
        <dbReference type="ARBA" id="ARBA00004123"/>
    </source>
</evidence>